<name>A0ABN2LDA2_9ACTN</name>
<sequence>MVRMEPGTPASDQYYLSGLLRCCDEVMWSVSRGMDRRYRCAVCGQGVDALAAEVEVWERAHLRRPSLGTPHTPYHQRGAALRRALSRVDVVRSGNGVRFVIRDG</sequence>
<gene>
    <name evidence="1" type="ORF">GCM10009682_03090</name>
</gene>
<evidence type="ECO:0000313" key="2">
    <source>
        <dbReference type="Proteomes" id="UP001500218"/>
    </source>
</evidence>
<dbReference type="EMBL" id="BAAALT010000003">
    <property type="protein sequence ID" value="GAA1784284.1"/>
    <property type="molecule type" value="Genomic_DNA"/>
</dbReference>
<accession>A0ABN2LDA2</accession>
<comment type="caution">
    <text evidence="1">The sequence shown here is derived from an EMBL/GenBank/DDBJ whole genome shotgun (WGS) entry which is preliminary data.</text>
</comment>
<protein>
    <submittedName>
        <fullName evidence="1">Uncharacterized protein</fullName>
    </submittedName>
</protein>
<organism evidence="1 2">
    <name type="scientific">Luedemannella flava</name>
    <dbReference type="NCBI Taxonomy" id="349316"/>
    <lineage>
        <taxon>Bacteria</taxon>
        <taxon>Bacillati</taxon>
        <taxon>Actinomycetota</taxon>
        <taxon>Actinomycetes</taxon>
        <taxon>Micromonosporales</taxon>
        <taxon>Micromonosporaceae</taxon>
        <taxon>Luedemannella</taxon>
    </lineage>
</organism>
<dbReference type="RefSeq" id="WP_344125343.1">
    <property type="nucleotide sequence ID" value="NZ_BAAALT010000003.1"/>
</dbReference>
<dbReference type="Proteomes" id="UP001500218">
    <property type="component" value="Unassembled WGS sequence"/>
</dbReference>
<keyword evidence="2" id="KW-1185">Reference proteome</keyword>
<evidence type="ECO:0000313" key="1">
    <source>
        <dbReference type="EMBL" id="GAA1784284.1"/>
    </source>
</evidence>
<proteinExistence type="predicted"/>
<reference evidence="1 2" key="1">
    <citation type="journal article" date="2019" name="Int. J. Syst. Evol. Microbiol.">
        <title>The Global Catalogue of Microorganisms (GCM) 10K type strain sequencing project: providing services to taxonomists for standard genome sequencing and annotation.</title>
        <authorList>
            <consortium name="The Broad Institute Genomics Platform"/>
            <consortium name="The Broad Institute Genome Sequencing Center for Infectious Disease"/>
            <person name="Wu L."/>
            <person name="Ma J."/>
        </authorList>
    </citation>
    <scope>NUCLEOTIDE SEQUENCE [LARGE SCALE GENOMIC DNA]</scope>
    <source>
        <strain evidence="1 2">JCM 13250</strain>
    </source>
</reference>